<evidence type="ECO:0000313" key="1">
    <source>
        <dbReference type="EMBL" id="MCF1752206.1"/>
    </source>
</evidence>
<dbReference type="GO" id="GO:0017168">
    <property type="term" value="F:5-oxoprolinase (ATP-hydrolyzing) activity"/>
    <property type="evidence" value="ECO:0007669"/>
    <property type="project" value="UniProtKB-EC"/>
</dbReference>
<dbReference type="EC" id="3.5.2.9" evidence="1"/>
<keyword evidence="1" id="KW-0378">Hydrolase</keyword>
<comment type="caution">
    <text evidence="1">The sequence shown here is derived from an EMBL/GenBank/DDBJ whole genome shotgun (WGS) entry which is preliminary data.</text>
</comment>
<dbReference type="NCBIfam" id="NF003816">
    <property type="entry name" value="PRK05406.1-5"/>
    <property type="match status" value="1"/>
</dbReference>
<dbReference type="Proteomes" id="UP001201449">
    <property type="component" value="Unassembled WGS sequence"/>
</dbReference>
<dbReference type="Pfam" id="PF03746">
    <property type="entry name" value="LamB_YcsF"/>
    <property type="match status" value="1"/>
</dbReference>
<dbReference type="Gene3D" id="3.20.20.370">
    <property type="entry name" value="Glycoside hydrolase/deacetylase"/>
    <property type="match status" value="1"/>
</dbReference>
<dbReference type="SUPFAM" id="SSF88713">
    <property type="entry name" value="Glycoside hydrolase/deacetylase"/>
    <property type="match status" value="1"/>
</dbReference>
<accession>A0ABS9BX43</accession>
<gene>
    <name evidence="1" type="primary">pxpA</name>
    <name evidence="1" type="ORF">L0U89_14180</name>
</gene>
<sequence length="249" mass="27581">MKPLHLDINCDLGEGLSNDAVLMPFLGSCNIACGGHAGEEKTISETLILAKKHGVKAGAHPSFPDKANFGRKIIDMPEAELEQSLIDQIRLFQSIASKHGLQMHHIKPHGALYNLAARDPKTAELITSVIVEHFRETWLYCPPFSEMEKSARSKGIKVAREIFADRNYNADYSLVERSNPEATIHDGGEAAAHVREMVFNHRIKTLNGDYLPIEAETICIHGDNPNALEVLKSIHKILHHETSQDLQGA</sequence>
<dbReference type="PANTHER" id="PTHR30292:SF0">
    <property type="entry name" value="5-OXOPROLINASE SUBUNIT A"/>
    <property type="match status" value="1"/>
</dbReference>
<name>A0ABS9BX43_9BACT</name>
<organism evidence="1 2">
    <name type="scientific">Mariniradius sediminis</name>
    <dbReference type="NCBI Taxonomy" id="2909237"/>
    <lineage>
        <taxon>Bacteria</taxon>
        <taxon>Pseudomonadati</taxon>
        <taxon>Bacteroidota</taxon>
        <taxon>Cytophagia</taxon>
        <taxon>Cytophagales</taxon>
        <taxon>Cyclobacteriaceae</taxon>
        <taxon>Mariniradius</taxon>
    </lineage>
</organism>
<dbReference type="InterPro" id="IPR005501">
    <property type="entry name" value="LamB/YcsF/PxpA-like"/>
</dbReference>
<dbReference type="CDD" id="cd10801">
    <property type="entry name" value="LamB_YcsF_like_1"/>
    <property type="match status" value="1"/>
</dbReference>
<evidence type="ECO:0000313" key="2">
    <source>
        <dbReference type="Proteomes" id="UP001201449"/>
    </source>
</evidence>
<dbReference type="EMBL" id="JAKEVZ010000011">
    <property type="protein sequence ID" value="MCF1752206.1"/>
    <property type="molecule type" value="Genomic_DNA"/>
</dbReference>
<keyword evidence="2" id="KW-1185">Reference proteome</keyword>
<dbReference type="PANTHER" id="PTHR30292">
    <property type="entry name" value="UNCHARACTERIZED PROTEIN YBGL-RELATED"/>
    <property type="match status" value="1"/>
</dbReference>
<dbReference type="RefSeq" id="WP_234862114.1">
    <property type="nucleotide sequence ID" value="NZ_JAKEVZ010000011.1"/>
</dbReference>
<dbReference type="InterPro" id="IPR011330">
    <property type="entry name" value="Glyco_hydro/deAcase_b/a-brl"/>
</dbReference>
<protein>
    <submittedName>
        <fullName evidence="1">5-oxoprolinase subunit PxpA</fullName>
        <ecNumber evidence="1">3.5.2.9</ecNumber>
    </submittedName>
</protein>
<reference evidence="1 2" key="1">
    <citation type="submission" date="2022-01" db="EMBL/GenBank/DDBJ databases">
        <title>Mariniradius saccharolyticus sp. nov., isolated from sediment of a river.</title>
        <authorList>
            <person name="Liu H."/>
        </authorList>
    </citation>
    <scope>NUCLEOTIDE SEQUENCE [LARGE SCALE GENOMIC DNA]</scope>
    <source>
        <strain evidence="1 2">RY-2</strain>
    </source>
</reference>
<dbReference type="NCBIfam" id="NF003814">
    <property type="entry name" value="PRK05406.1-3"/>
    <property type="match status" value="1"/>
</dbReference>
<proteinExistence type="predicted"/>